<name>A0ABW4KAV0_9HYPH</name>
<gene>
    <name evidence="3" type="ORF">ACFSCV_18070</name>
</gene>
<reference evidence="4" key="1">
    <citation type="journal article" date="2019" name="Int. J. Syst. Evol. Microbiol.">
        <title>The Global Catalogue of Microorganisms (GCM) 10K type strain sequencing project: providing services to taxonomists for standard genome sequencing and annotation.</title>
        <authorList>
            <consortium name="The Broad Institute Genomics Platform"/>
            <consortium name="The Broad Institute Genome Sequencing Center for Infectious Disease"/>
            <person name="Wu L."/>
            <person name="Ma J."/>
        </authorList>
    </citation>
    <scope>NUCLEOTIDE SEQUENCE [LARGE SCALE GENOMIC DNA]</scope>
    <source>
        <strain evidence="4">KCTC 23707</strain>
    </source>
</reference>
<dbReference type="PANTHER" id="PTHR21064:SF6">
    <property type="entry name" value="AMINOGLYCOSIDE PHOSPHOTRANSFERASE DOMAIN-CONTAINING PROTEIN"/>
    <property type="match status" value="1"/>
</dbReference>
<dbReference type="InterPro" id="IPR050249">
    <property type="entry name" value="Pseudomonas-type_ThrB"/>
</dbReference>
<evidence type="ECO:0000256" key="1">
    <source>
        <dbReference type="ARBA" id="ARBA00038240"/>
    </source>
</evidence>
<comment type="similarity">
    <text evidence="1">Belongs to the pseudomonas-type ThrB family.</text>
</comment>
<organism evidence="3 4">
    <name type="scientific">Methylopila henanensis</name>
    <dbReference type="NCBI Taxonomy" id="873516"/>
    <lineage>
        <taxon>Bacteria</taxon>
        <taxon>Pseudomonadati</taxon>
        <taxon>Pseudomonadota</taxon>
        <taxon>Alphaproteobacteria</taxon>
        <taxon>Hyphomicrobiales</taxon>
        <taxon>Methylopilaceae</taxon>
        <taxon>Methylopila</taxon>
    </lineage>
</organism>
<dbReference type="InterPro" id="IPR011009">
    <property type="entry name" value="Kinase-like_dom_sf"/>
</dbReference>
<evidence type="ECO:0000313" key="4">
    <source>
        <dbReference type="Proteomes" id="UP001597308"/>
    </source>
</evidence>
<comment type="caution">
    <text evidence="3">The sequence shown here is derived from an EMBL/GenBank/DDBJ whole genome shotgun (WGS) entry which is preliminary data.</text>
</comment>
<dbReference type="RefSeq" id="WP_378800968.1">
    <property type="nucleotide sequence ID" value="NZ_JBHUER010000013.1"/>
</dbReference>
<dbReference type="EMBL" id="JBHUER010000013">
    <property type="protein sequence ID" value="MFD1704917.1"/>
    <property type="molecule type" value="Genomic_DNA"/>
</dbReference>
<keyword evidence="4" id="KW-1185">Reference proteome</keyword>
<dbReference type="PANTHER" id="PTHR21064">
    <property type="entry name" value="AMINOGLYCOSIDE PHOSPHOTRANSFERASE DOMAIN-CONTAINING PROTEIN-RELATED"/>
    <property type="match status" value="1"/>
</dbReference>
<dbReference type="Gene3D" id="3.90.1200.10">
    <property type="match status" value="1"/>
</dbReference>
<dbReference type="InterPro" id="IPR002575">
    <property type="entry name" value="Aminoglycoside_PTrfase"/>
</dbReference>
<evidence type="ECO:0000313" key="3">
    <source>
        <dbReference type="EMBL" id="MFD1704917.1"/>
    </source>
</evidence>
<sequence>MYDDAFLNRLETGLRSALPLWGLAADAPLRLLTISENATFLAEAPSGDAVVLRVHRPDYHTSDEIRSELAWVDALRADGVAPTPEPIRTVDGGLLGGFEDDGAVRHVAAFAFMSGREPEPGDDLASWYATLGRITARLHGHARGWGRPEGFRRKTWDFDAMLGSRPLWGDWRAGLGLDGPGRALLERTAEALKRRVAAYGAAPERFGLIHADLRPANLLVDGERLGLIDFDDCGFSWFMYDFAASVSFMEHEPFIPELQEAWLSAYARVTPVGAEDVAMMPTFLMLRRMLLTAWIASHAETPTAQSMGVPYTHGTLALAERYLTRHA</sequence>
<dbReference type="Proteomes" id="UP001597308">
    <property type="component" value="Unassembled WGS sequence"/>
</dbReference>
<evidence type="ECO:0000259" key="2">
    <source>
        <dbReference type="Pfam" id="PF01636"/>
    </source>
</evidence>
<accession>A0ABW4KAV0</accession>
<dbReference type="SUPFAM" id="SSF56112">
    <property type="entry name" value="Protein kinase-like (PK-like)"/>
    <property type="match status" value="1"/>
</dbReference>
<dbReference type="Pfam" id="PF01636">
    <property type="entry name" value="APH"/>
    <property type="match status" value="1"/>
</dbReference>
<protein>
    <submittedName>
        <fullName evidence="3">Phosphotransferase enzyme family protein</fullName>
    </submittedName>
</protein>
<feature type="domain" description="Aminoglycoside phosphotransferase" evidence="2">
    <location>
        <begin position="36"/>
        <end position="269"/>
    </location>
</feature>
<proteinExistence type="inferred from homology"/>